<evidence type="ECO:0000256" key="10">
    <source>
        <dbReference type="HAMAP-Rule" id="MF_01499"/>
    </source>
</evidence>
<evidence type="ECO:0000313" key="13">
    <source>
        <dbReference type="EMBL" id="MBB5032813.1"/>
    </source>
</evidence>
<proteinExistence type="inferred from homology"/>
<dbReference type="EC" id="2.7.7.85" evidence="10"/>
<dbReference type="Pfam" id="PF02457">
    <property type="entry name" value="DAC"/>
    <property type="match status" value="1"/>
</dbReference>
<dbReference type="PIRSF" id="PIRSF004793">
    <property type="entry name" value="UCP004793"/>
    <property type="match status" value="1"/>
</dbReference>
<dbReference type="PANTHER" id="PTHR34185">
    <property type="entry name" value="DIADENYLATE CYCLASE"/>
    <property type="match status" value="1"/>
</dbReference>
<dbReference type="Pfam" id="PF19293">
    <property type="entry name" value="CdaA_N"/>
    <property type="match status" value="1"/>
</dbReference>
<dbReference type="GO" id="GO:0106408">
    <property type="term" value="F:diadenylate cyclase activity"/>
    <property type="evidence" value="ECO:0007669"/>
    <property type="project" value="UniProtKB-EC"/>
</dbReference>
<feature type="transmembrane region" description="Helical" evidence="10">
    <location>
        <begin position="20"/>
        <end position="40"/>
    </location>
</feature>
<feature type="transmembrane region" description="Helical" evidence="10">
    <location>
        <begin position="52"/>
        <end position="72"/>
    </location>
</feature>
<dbReference type="PROSITE" id="PS51794">
    <property type="entry name" value="DAC"/>
    <property type="match status" value="1"/>
</dbReference>
<reference evidence="13 14" key="1">
    <citation type="submission" date="2020-08" db="EMBL/GenBank/DDBJ databases">
        <title>Genomic Encyclopedia of Type Strains, Phase IV (KMG-IV): sequencing the most valuable type-strain genomes for metagenomic binning, comparative biology and taxonomic classification.</title>
        <authorList>
            <person name="Goeker M."/>
        </authorList>
    </citation>
    <scope>NUCLEOTIDE SEQUENCE [LARGE SCALE GENOMIC DNA]</scope>
    <source>
        <strain evidence="13 14">DSM 12252</strain>
    </source>
</reference>
<dbReference type="Proteomes" id="UP000590740">
    <property type="component" value="Unassembled WGS sequence"/>
</dbReference>
<keyword evidence="6 10" id="KW-0547">Nucleotide-binding</keyword>
<dbReference type="GO" id="GO:0004016">
    <property type="term" value="F:adenylate cyclase activity"/>
    <property type="evidence" value="ECO:0007669"/>
    <property type="project" value="UniProtKB-UniRule"/>
</dbReference>
<evidence type="ECO:0000256" key="11">
    <source>
        <dbReference type="SAM" id="MobiDB-lite"/>
    </source>
</evidence>
<dbReference type="RefSeq" id="WP_184339723.1">
    <property type="nucleotide sequence ID" value="NZ_JACHIG010000004.1"/>
</dbReference>
<feature type="region of interest" description="Disordered" evidence="11">
    <location>
        <begin position="258"/>
        <end position="280"/>
    </location>
</feature>
<keyword evidence="8 10" id="KW-1133">Transmembrane helix</keyword>
<comment type="similarity">
    <text evidence="10">Belongs to the adenylate cyclase family. DacA/CdaA subfamily.</text>
</comment>
<evidence type="ECO:0000256" key="8">
    <source>
        <dbReference type="ARBA" id="ARBA00022989"/>
    </source>
</evidence>
<organism evidence="13 14">
    <name type="scientific">Prosthecobacter vanneervenii</name>
    <dbReference type="NCBI Taxonomy" id="48466"/>
    <lineage>
        <taxon>Bacteria</taxon>
        <taxon>Pseudomonadati</taxon>
        <taxon>Verrucomicrobiota</taxon>
        <taxon>Verrucomicrobiia</taxon>
        <taxon>Verrucomicrobiales</taxon>
        <taxon>Verrucomicrobiaceae</taxon>
        <taxon>Prosthecobacter</taxon>
    </lineage>
</organism>
<dbReference type="InterPro" id="IPR003390">
    <property type="entry name" value="DNA_integrity_scan_DisA_N"/>
</dbReference>
<comment type="catalytic activity">
    <reaction evidence="1 10">
        <text>2 ATP = 3',3'-c-di-AMP + 2 diphosphate</text>
        <dbReference type="Rhea" id="RHEA:35655"/>
        <dbReference type="ChEBI" id="CHEBI:30616"/>
        <dbReference type="ChEBI" id="CHEBI:33019"/>
        <dbReference type="ChEBI" id="CHEBI:71500"/>
        <dbReference type="EC" id="2.7.7.85"/>
    </reaction>
</comment>
<gene>
    <name evidence="10" type="primary">dacA</name>
    <name evidence="13" type="ORF">HNQ65_002395</name>
</gene>
<dbReference type="SUPFAM" id="SSF143597">
    <property type="entry name" value="YojJ-like"/>
    <property type="match status" value="1"/>
</dbReference>
<comment type="function">
    <text evidence="10">Catalyzes the condensation of 2 ATP molecules into cyclic di-AMP (c-di-AMP), a second messenger used to regulate differing processes in different bacteria.</text>
</comment>
<evidence type="ECO:0000256" key="3">
    <source>
        <dbReference type="ARBA" id="ARBA00022679"/>
    </source>
</evidence>
<evidence type="ECO:0000259" key="12">
    <source>
        <dbReference type="PROSITE" id="PS51794"/>
    </source>
</evidence>
<dbReference type="NCBIfam" id="TIGR00159">
    <property type="entry name" value="diadenylate cyclase CdaA"/>
    <property type="match status" value="1"/>
</dbReference>
<accession>A0A7W7YAV6</accession>
<sequence length="280" mass="30598">MVSTQQHGTNGMWHFLTEHWRDGVEILILAALAYHGYLFFRATRGARILTGLLVLLLSLALISLLLELSVISSLLQRFSVFLAIALVIIFQPELRRVLAELGSSRIFSFNRPDPEALDVLMEAMQQLSSRRCGALFALKRGIDLKPYVESGVELDSVISPELITTIFHPKTALHDGGAIIDQGRISAAGCVFPVSQREIQDRAIGLRHRAGMGISEETDAIALVVSEETGALSLCFQGKLEHDLEPDELRRRINEILSDGGAGAHPESATEGSHELGAPT</sequence>
<dbReference type="InterPro" id="IPR014046">
    <property type="entry name" value="C-di-AMP_synthase"/>
</dbReference>
<dbReference type="InterPro" id="IPR036888">
    <property type="entry name" value="DNA_integrity_DisA_N_sf"/>
</dbReference>
<evidence type="ECO:0000256" key="1">
    <source>
        <dbReference type="ARBA" id="ARBA00000877"/>
    </source>
</evidence>
<dbReference type="EMBL" id="JACHIG010000004">
    <property type="protein sequence ID" value="MBB5032813.1"/>
    <property type="molecule type" value="Genomic_DNA"/>
</dbReference>
<dbReference type="InterPro" id="IPR045585">
    <property type="entry name" value="CdaA_N"/>
</dbReference>
<comment type="subunit">
    <text evidence="10">Probably a homodimer.</text>
</comment>
<dbReference type="AlphaFoldDB" id="A0A7W7YAV6"/>
<comment type="caution">
    <text evidence="10">Lacks conserved residue(s) required for the propagation of feature annotation.</text>
</comment>
<comment type="caution">
    <text evidence="13">The sequence shown here is derived from an EMBL/GenBank/DDBJ whole genome shotgun (WGS) entry which is preliminary data.</text>
</comment>
<keyword evidence="4 10" id="KW-0812">Transmembrane</keyword>
<name>A0A7W7YAV6_9BACT</name>
<keyword evidence="5 10" id="KW-0548">Nucleotidyltransferase</keyword>
<evidence type="ECO:0000256" key="5">
    <source>
        <dbReference type="ARBA" id="ARBA00022695"/>
    </source>
</evidence>
<evidence type="ECO:0000256" key="4">
    <source>
        <dbReference type="ARBA" id="ARBA00022692"/>
    </source>
</evidence>
<dbReference type="Gene3D" id="3.40.1700.10">
    <property type="entry name" value="DNA integrity scanning protein, DisA, N-terminal domain"/>
    <property type="match status" value="1"/>
</dbReference>
<protein>
    <recommendedName>
        <fullName evidence="10">Diadenylate cyclase</fullName>
        <shortName evidence="10">DAC</shortName>
        <ecNumber evidence="10">2.7.7.85</ecNumber>
    </recommendedName>
    <alternativeName>
        <fullName evidence="10">Cyclic-di-AMP synthase</fullName>
        <shortName evidence="10">c-di-AMP synthase</shortName>
    </alternativeName>
</protein>
<evidence type="ECO:0000256" key="9">
    <source>
        <dbReference type="ARBA" id="ARBA00023136"/>
    </source>
</evidence>
<evidence type="ECO:0000256" key="7">
    <source>
        <dbReference type="ARBA" id="ARBA00022840"/>
    </source>
</evidence>
<evidence type="ECO:0000256" key="6">
    <source>
        <dbReference type="ARBA" id="ARBA00022741"/>
    </source>
</evidence>
<keyword evidence="7 10" id="KW-0067">ATP-binding</keyword>
<feature type="domain" description="DAC" evidence="12">
    <location>
        <begin position="91"/>
        <end position="246"/>
    </location>
</feature>
<dbReference type="InterPro" id="IPR050338">
    <property type="entry name" value="DisA"/>
</dbReference>
<keyword evidence="3 10" id="KW-0808">Transferase</keyword>
<dbReference type="GO" id="GO:0005524">
    <property type="term" value="F:ATP binding"/>
    <property type="evidence" value="ECO:0007669"/>
    <property type="project" value="UniProtKB-UniRule"/>
</dbReference>
<keyword evidence="2 10" id="KW-1003">Cell membrane</keyword>
<keyword evidence="14" id="KW-1185">Reference proteome</keyword>
<dbReference type="HAMAP" id="MF_01499">
    <property type="entry name" value="DacA"/>
    <property type="match status" value="1"/>
</dbReference>
<dbReference type="GO" id="GO:0006171">
    <property type="term" value="P:cAMP biosynthetic process"/>
    <property type="evidence" value="ECO:0007669"/>
    <property type="project" value="InterPro"/>
</dbReference>
<dbReference type="PANTHER" id="PTHR34185:SF1">
    <property type="entry name" value="DIADENYLATE CYCLASE"/>
    <property type="match status" value="1"/>
</dbReference>
<evidence type="ECO:0000313" key="14">
    <source>
        <dbReference type="Proteomes" id="UP000590740"/>
    </source>
</evidence>
<keyword evidence="9 10" id="KW-0472">Membrane</keyword>
<dbReference type="InterPro" id="IPR034701">
    <property type="entry name" value="CdaA"/>
</dbReference>
<evidence type="ECO:0000256" key="2">
    <source>
        <dbReference type="ARBA" id="ARBA00022475"/>
    </source>
</evidence>